<dbReference type="PANTHER" id="PTHR12126:SF11">
    <property type="entry name" value="NADH DEHYDROGENASE [UBIQUINONE] 1 ALPHA SUBCOMPLEX SUBUNIT 9, MITOCHONDRIAL"/>
    <property type="match status" value="1"/>
</dbReference>
<dbReference type="STRING" id="265072.Mfla_1438"/>
<sequence length="450" mass="48611">MTSRASSTTAAPLPENMAKPRTVLVLGANGFLGRHIVSALMAQGHSVIAGVRKLPASSHPDITYIETDFTKGLAPQDWLPVLEGVDVVINAVGLLREHDGQTFDTLHEQAPAALFRACQQSQVGLVIQISALGADEAAASAYHLSKKAADDVLRTLDIPAFILQPSLVFGPDGSSARLFTMLASMPVLPLPGGGCQLLQPVHIHDLTALVQALTPLNPAGTITIAVAGPQALTLREYTDLLRRQMGLGPLRAFSLHRILAKLAAQAGQWMSSSLLTPETLAMLERSNTADIEDMRFFLGRDPTPVASFINPAEADGWRALALLGWLQPLLRFSIAVVWIVTGLVSLGLYPVEESYALLAEVGLEGTAASVALYGAALLDIGFGIATLWLRKRRLLWQMQIAVILGYTLILSWFIPAFWLHPFGPLLKNLPMVALIYLLMTLERQHGLSRR</sequence>
<proteinExistence type="predicted"/>
<feature type="transmembrane region" description="Helical" evidence="1">
    <location>
        <begin position="370"/>
        <end position="389"/>
    </location>
</feature>
<keyword evidence="1" id="KW-0812">Transmembrane</keyword>
<dbReference type="InterPro" id="IPR025695">
    <property type="entry name" value="DoxX-like"/>
</dbReference>
<dbReference type="HOGENOM" id="CLU_007383_6_5_4"/>
<feature type="domain" description="NAD(P)-binding" evidence="2">
    <location>
        <begin position="27"/>
        <end position="167"/>
    </location>
</feature>
<dbReference type="Pfam" id="PF13460">
    <property type="entry name" value="NAD_binding_10"/>
    <property type="match status" value="1"/>
</dbReference>
<keyword evidence="4" id="KW-1185">Reference proteome</keyword>
<evidence type="ECO:0000313" key="3">
    <source>
        <dbReference type="EMBL" id="ABE49706.1"/>
    </source>
</evidence>
<dbReference type="PANTHER" id="PTHR12126">
    <property type="entry name" value="NADH-UBIQUINONE OXIDOREDUCTASE 39 KDA SUBUNIT-RELATED"/>
    <property type="match status" value="1"/>
</dbReference>
<protein>
    <submittedName>
        <fullName evidence="3">NAD-dependent epimerase/dehydratase</fullName>
    </submittedName>
</protein>
<keyword evidence="1" id="KW-0472">Membrane</keyword>
<organism evidence="3 4">
    <name type="scientific">Methylobacillus flagellatus (strain ATCC 51484 / DSM 6875 / VKM B-1610 / KT)</name>
    <dbReference type="NCBI Taxonomy" id="265072"/>
    <lineage>
        <taxon>Bacteria</taxon>
        <taxon>Pseudomonadati</taxon>
        <taxon>Pseudomonadota</taxon>
        <taxon>Betaproteobacteria</taxon>
        <taxon>Nitrosomonadales</taxon>
        <taxon>Methylophilaceae</taxon>
        <taxon>Methylobacillus</taxon>
    </lineage>
</organism>
<dbReference type="SUPFAM" id="SSF51735">
    <property type="entry name" value="NAD(P)-binding Rossmann-fold domains"/>
    <property type="match status" value="1"/>
</dbReference>
<evidence type="ECO:0000313" key="4">
    <source>
        <dbReference type="Proteomes" id="UP000002440"/>
    </source>
</evidence>
<feature type="transmembrane region" description="Helical" evidence="1">
    <location>
        <begin position="329"/>
        <end position="350"/>
    </location>
</feature>
<accession>Q1H1D1</accession>
<evidence type="ECO:0000259" key="2">
    <source>
        <dbReference type="Pfam" id="PF13460"/>
    </source>
</evidence>
<dbReference type="InterPro" id="IPR016040">
    <property type="entry name" value="NAD(P)-bd_dom"/>
</dbReference>
<dbReference type="EMBL" id="CP000284">
    <property type="protein sequence ID" value="ABE49706.1"/>
    <property type="molecule type" value="Genomic_DNA"/>
</dbReference>
<dbReference type="Pfam" id="PF13781">
    <property type="entry name" value="DoxX_3"/>
    <property type="match status" value="1"/>
</dbReference>
<dbReference type="GO" id="GO:0044877">
    <property type="term" value="F:protein-containing complex binding"/>
    <property type="evidence" value="ECO:0007669"/>
    <property type="project" value="TreeGrafter"/>
</dbReference>
<reference evidence="3 4" key="1">
    <citation type="submission" date="2006-03" db="EMBL/GenBank/DDBJ databases">
        <title>Complete sequence of Methylobacillus flagellatus KT.</title>
        <authorList>
            <consortium name="US DOE Joint Genome Institute"/>
            <person name="Copeland A."/>
            <person name="Lucas S."/>
            <person name="Lapidus A."/>
            <person name="Barry K."/>
            <person name="Detter J.C."/>
            <person name="Glavina del Rio T."/>
            <person name="Hammon N."/>
            <person name="Israni S."/>
            <person name="Dalin E."/>
            <person name="Tice H."/>
            <person name="Pitluck S."/>
            <person name="Brettin T."/>
            <person name="Bruce D."/>
            <person name="Han C."/>
            <person name="Tapia R."/>
            <person name="Saunders E."/>
            <person name="Gilna P."/>
            <person name="Schmutz J."/>
            <person name="Larimer F."/>
            <person name="Land M."/>
            <person name="Kyrpides N."/>
            <person name="Anderson I."/>
            <person name="Richardson P."/>
        </authorList>
    </citation>
    <scope>NUCLEOTIDE SEQUENCE [LARGE SCALE GENOMIC DNA]</scope>
    <source>
        <strain evidence="4">KT / ATCC 51484 / DSM 6875</strain>
    </source>
</reference>
<keyword evidence="1" id="KW-1133">Transmembrane helix</keyword>
<dbReference type="eggNOG" id="COG0702">
    <property type="taxonomic scope" value="Bacteria"/>
</dbReference>
<gene>
    <name evidence="3" type="ordered locus">Mfla_1438</name>
</gene>
<dbReference type="AlphaFoldDB" id="Q1H1D1"/>
<dbReference type="Gene3D" id="3.40.50.720">
    <property type="entry name" value="NAD(P)-binding Rossmann-like Domain"/>
    <property type="match status" value="1"/>
</dbReference>
<name>Q1H1D1_METFK</name>
<dbReference type="InterPro" id="IPR036291">
    <property type="entry name" value="NAD(P)-bd_dom_sf"/>
</dbReference>
<dbReference type="KEGG" id="mfa:Mfla_1438"/>
<dbReference type="Proteomes" id="UP000002440">
    <property type="component" value="Chromosome"/>
</dbReference>
<evidence type="ECO:0000256" key="1">
    <source>
        <dbReference type="SAM" id="Phobius"/>
    </source>
</evidence>
<feature type="transmembrane region" description="Helical" evidence="1">
    <location>
        <begin position="401"/>
        <end position="419"/>
    </location>
</feature>
<dbReference type="InterPro" id="IPR051207">
    <property type="entry name" value="ComplexI_NDUFA9_subunit"/>
</dbReference>